<dbReference type="AlphaFoldDB" id="A0AAP0IS98"/>
<accession>A0AAP0IS98</accession>
<evidence type="ECO:0000313" key="1">
    <source>
        <dbReference type="EMBL" id="KAK9120769.1"/>
    </source>
</evidence>
<sequence length="49" mass="5907">MAKYWWANSRKDRGIHWCDWEKMAKAKDLWKASISTTLQNKHQTIEKGE</sequence>
<organism evidence="1 2">
    <name type="scientific">Stephania yunnanensis</name>
    <dbReference type="NCBI Taxonomy" id="152371"/>
    <lineage>
        <taxon>Eukaryota</taxon>
        <taxon>Viridiplantae</taxon>
        <taxon>Streptophyta</taxon>
        <taxon>Embryophyta</taxon>
        <taxon>Tracheophyta</taxon>
        <taxon>Spermatophyta</taxon>
        <taxon>Magnoliopsida</taxon>
        <taxon>Ranunculales</taxon>
        <taxon>Menispermaceae</taxon>
        <taxon>Menispermoideae</taxon>
        <taxon>Cissampelideae</taxon>
        <taxon>Stephania</taxon>
    </lineage>
</organism>
<evidence type="ECO:0000313" key="2">
    <source>
        <dbReference type="Proteomes" id="UP001420932"/>
    </source>
</evidence>
<dbReference type="Proteomes" id="UP001420932">
    <property type="component" value="Unassembled WGS sequence"/>
</dbReference>
<dbReference type="EMBL" id="JBBNAF010000008">
    <property type="protein sequence ID" value="KAK9120769.1"/>
    <property type="molecule type" value="Genomic_DNA"/>
</dbReference>
<proteinExistence type="predicted"/>
<comment type="caution">
    <text evidence="1">The sequence shown here is derived from an EMBL/GenBank/DDBJ whole genome shotgun (WGS) entry which is preliminary data.</text>
</comment>
<gene>
    <name evidence="1" type="ORF">Syun_018386</name>
</gene>
<reference evidence="1 2" key="1">
    <citation type="submission" date="2024-01" db="EMBL/GenBank/DDBJ databases">
        <title>Genome assemblies of Stephania.</title>
        <authorList>
            <person name="Yang L."/>
        </authorList>
    </citation>
    <scope>NUCLEOTIDE SEQUENCE [LARGE SCALE GENOMIC DNA]</scope>
    <source>
        <strain evidence="1">YNDBR</strain>
        <tissue evidence="1">Leaf</tissue>
    </source>
</reference>
<keyword evidence="2" id="KW-1185">Reference proteome</keyword>
<protein>
    <submittedName>
        <fullName evidence="1">Uncharacterized protein</fullName>
    </submittedName>
</protein>
<name>A0AAP0IS98_9MAGN</name>